<dbReference type="Pfam" id="PF10017">
    <property type="entry name" value="Methyltransf_33"/>
    <property type="match status" value="1"/>
</dbReference>
<accession>A0A6I3KM25</accession>
<dbReference type="InterPro" id="IPR019257">
    <property type="entry name" value="MeTrfase_dom"/>
</dbReference>
<dbReference type="GO" id="GO:0032259">
    <property type="term" value="P:methylation"/>
    <property type="evidence" value="ECO:0007669"/>
    <property type="project" value="UniProtKB-KW"/>
</dbReference>
<dbReference type="PANTHER" id="PTHR43397:SF1">
    <property type="entry name" value="ERGOTHIONEINE BIOSYNTHESIS PROTEIN 1"/>
    <property type="match status" value="1"/>
</dbReference>
<dbReference type="InterPro" id="IPR029063">
    <property type="entry name" value="SAM-dependent_MTases_sf"/>
</dbReference>
<dbReference type="InterPro" id="IPR035094">
    <property type="entry name" value="EgtD"/>
</dbReference>
<evidence type="ECO:0000313" key="4">
    <source>
        <dbReference type="EMBL" id="MTD95428.1"/>
    </source>
</evidence>
<evidence type="ECO:0000313" key="5">
    <source>
        <dbReference type="Proteomes" id="UP000440694"/>
    </source>
</evidence>
<dbReference type="InterPro" id="IPR051128">
    <property type="entry name" value="EgtD_Methyltrsf_superfamily"/>
</dbReference>
<dbReference type="SUPFAM" id="SSF53335">
    <property type="entry name" value="S-adenosyl-L-methionine-dependent methyltransferases"/>
    <property type="match status" value="1"/>
</dbReference>
<gene>
    <name evidence="4" type="primary">egtD</name>
    <name evidence="4" type="ORF">GIW81_13900</name>
</gene>
<keyword evidence="2 4" id="KW-0808">Transferase</keyword>
<dbReference type="PANTHER" id="PTHR43397">
    <property type="entry name" value="ERGOTHIONEINE BIOSYNTHESIS PROTEIN 1"/>
    <property type="match status" value="1"/>
</dbReference>
<protein>
    <submittedName>
        <fullName evidence="4">L-histidine N(Alpha)-methyltransferase</fullName>
        <ecNumber evidence="4">2.1.1.44</ecNumber>
    </submittedName>
</protein>
<dbReference type="InterPro" id="IPR017804">
    <property type="entry name" value="MeTrfase_EgtD-like"/>
</dbReference>
<comment type="caution">
    <text evidence="4">The sequence shown here is derived from an EMBL/GenBank/DDBJ whole genome shotgun (WGS) entry which is preliminary data.</text>
</comment>
<evidence type="ECO:0000256" key="1">
    <source>
        <dbReference type="ARBA" id="ARBA00022603"/>
    </source>
</evidence>
<dbReference type="PIRSF" id="PIRSF018005">
    <property type="entry name" value="UCP018005"/>
    <property type="match status" value="1"/>
</dbReference>
<dbReference type="Gene3D" id="3.40.50.150">
    <property type="entry name" value="Vaccinia Virus protein VP39"/>
    <property type="match status" value="1"/>
</dbReference>
<dbReference type="NCBIfam" id="TIGR03438">
    <property type="entry name" value="egtD_ergothio"/>
    <property type="match status" value="1"/>
</dbReference>
<proteinExistence type="predicted"/>
<sequence>MKLDVDGNLAEIEPSTAESATDALRHAREPLSEFAHALIAGLSARNKSVPCRFFYDAAGSALFERITELPEYYPTRTEMRILQSRAGEIPSLAPSDAVLIEFGSGSSTKTELLLEVMRDLYAYVPVDISEAALVDAEARIKTRFADLRVLPVAGDFSRPLRLPDEVAGKPKLGFFPGSTIGNLTDTEAAELLANMRRILGADSTLIIGADLKKDVRRLIAAYDDAAGVTAKFNLNLLHRANRELGADFNVDAFRHLATYDVRHGRIDMHLVSRDEQTVQVLGHRFRFAAGERIHTEHSHKYDIDGFQALAERAGWRPQAVWTDPERLFSVHVLRAG</sequence>
<feature type="domain" description="Histidine-specific methyltransferase SAM-dependent" evidence="3">
    <location>
        <begin position="35"/>
        <end position="334"/>
    </location>
</feature>
<dbReference type="Proteomes" id="UP000440694">
    <property type="component" value="Unassembled WGS sequence"/>
</dbReference>
<name>A0A6I3KM25_9HYPH</name>
<evidence type="ECO:0000256" key="2">
    <source>
        <dbReference type="ARBA" id="ARBA00022679"/>
    </source>
</evidence>
<dbReference type="GO" id="GO:0052706">
    <property type="term" value="F:L-histidine N(alpha)-methyltransferase activity"/>
    <property type="evidence" value="ECO:0007669"/>
    <property type="project" value="UniProtKB-EC"/>
</dbReference>
<keyword evidence="5" id="KW-1185">Reference proteome</keyword>
<dbReference type="AlphaFoldDB" id="A0A6I3KM25"/>
<evidence type="ECO:0000259" key="3">
    <source>
        <dbReference type="Pfam" id="PF10017"/>
    </source>
</evidence>
<dbReference type="EMBL" id="WMBQ01000002">
    <property type="protein sequence ID" value="MTD95428.1"/>
    <property type="molecule type" value="Genomic_DNA"/>
</dbReference>
<dbReference type="EC" id="2.1.1.44" evidence="4"/>
<dbReference type="RefSeq" id="WP_154739972.1">
    <property type="nucleotide sequence ID" value="NZ_WMBQ01000002.1"/>
</dbReference>
<reference evidence="4 5" key="1">
    <citation type="submission" date="2019-11" db="EMBL/GenBank/DDBJ databases">
        <title>Identification of a novel strain.</title>
        <authorList>
            <person name="Xu Q."/>
            <person name="Wang G."/>
        </authorList>
    </citation>
    <scope>NUCLEOTIDE SEQUENCE [LARGE SCALE GENOMIC DNA]</scope>
    <source>
        <strain evidence="5">xq</strain>
    </source>
</reference>
<keyword evidence="1 4" id="KW-0489">Methyltransferase</keyword>
<organism evidence="4 5">
    <name type="scientific">Hyphomicrobium album</name>
    <dbReference type="NCBI Taxonomy" id="2665159"/>
    <lineage>
        <taxon>Bacteria</taxon>
        <taxon>Pseudomonadati</taxon>
        <taxon>Pseudomonadota</taxon>
        <taxon>Alphaproteobacteria</taxon>
        <taxon>Hyphomicrobiales</taxon>
        <taxon>Hyphomicrobiaceae</taxon>
        <taxon>Hyphomicrobium</taxon>
    </lineage>
</organism>